<feature type="domain" description="HTH tetR-type" evidence="3">
    <location>
        <begin position="21"/>
        <end position="81"/>
    </location>
</feature>
<name>A0ABV5WFT4_9BACI</name>
<dbReference type="Proteomes" id="UP001589609">
    <property type="component" value="Unassembled WGS sequence"/>
</dbReference>
<sequence length="218" mass="24727">MSSKNLIESALMQMNLKEKRTDKQQRIVEAAIKIFAEKGYTATSTNEIAKAAEVAEGTIFRHFGTKENLLLSVIVPFLMEAAPIVADEFIKGVVSKPYDSFESFLTAIIKNRFAFLEEHIDIFKILVAELLNREDLRQYLMKMFEQKALPVFGAVLDTYKQRGELLDLPNATLLRMLGTCIFGYCISRFAFFPNSKWDDEAEVENLVRLILQGIGASK</sequence>
<dbReference type="SUPFAM" id="SSF48498">
    <property type="entry name" value="Tetracyclin repressor-like, C-terminal domain"/>
    <property type="match status" value="1"/>
</dbReference>
<evidence type="ECO:0000259" key="3">
    <source>
        <dbReference type="PROSITE" id="PS50977"/>
    </source>
</evidence>
<gene>
    <name evidence="4" type="ORF">ACFFMS_12345</name>
</gene>
<dbReference type="InterPro" id="IPR050109">
    <property type="entry name" value="HTH-type_TetR-like_transc_reg"/>
</dbReference>
<dbReference type="InterPro" id="IPR009057">
    <property type="entry name" value="Homeodomain-like_sf"/>
</dbReference>
<dbReference type="Pfam" id="PF00440">
    <property type="entry name" value="TetR_N"/>
    <property type="match status" value="1"/>
</dbReference>
<evidence type="ECO:0000313" key="4">
    <source>
        <dbReference type="EMBL" id="MFB9759232.1"/>
    </source>
</evidence>
<comment type="caution">
    <text evidence="4">The sequence shown here is derived from an EMBL/GenBank/DDBJ whole genome shotgun (WGS) entry which is preliminary data.</text>
</comment>
<dbReference type="Gene3D" id="1.10.357.10">
    <property type="entry name" value="Tetracycline Repressor, domain 2"/>
    <property type="match status" value="1"/>
</dbReference>
<reference evidence="4 5" key="1">
    <citation type="submission" date="2024-09" db="EMBL/GenBank/DDBJ databases">
        <authorList>
            <person name="Sun Q."/>
            <person name="Mori K."/>
        </authorList>
    </citation>
    <scope>NUCLEOTIDE SEQUENCE [LARGE SCALE GENOMIC DNA]</scope>
    <source>
        <strain evidence="4 5">JCM 11201</strain>
    </source>
</reference>
<evidence type="ECO:0000256" key="2">
    <source>
        <dbReference type="PROSITE-ProRule" id="PRU00335"/>
    </source>
</evidence>
<feature type="DNA-binding region" description="H-T-H motif" evidence="2">
    <location>
        <begin position="44"/>
        <end position="63"/>
    </location>
</feature>
<dbReference type="EMBL" id="JBHMAF010000065">
    <property type="protein sequence ID" value="MFB9759232.1"/>
    <property type="molecule type" value="Genomic_DNA"/>
</dbReference>
<dbReference type="PROSITE" id="PS50977">
    <property type="entry name" value="HTH_TETR_2"/>
    <property type="match status" value="1"/>
</dbReference>
<evidence type="ECO:0000256" key="1">
    <source>
        <dbReference type="ARBA" id="ARBA00023125"/>
    </source>
</evidence>
<evidence type="ECO:0000313" key="5">
    <source>
        <dbReference type="Proteomes" id="UP001589609"/>
    </source>
</evidence>
<dbReference type="InterPro" id="IPR023772">
    <property type="entry name" value="DNA-bd_HTH_TetR-type_CS"/>
</dbReference>
<dbReference type="PRINTS" id="PR00455">
    <property type="entry name" value="HTHTETR"/>
</dbReference>
<dbReference type="RefSeq" id="WP_379949527.1">
    <property type="nucleotide sequence ID" value="NZ_JBHMAF010000065.1"/>
</dbReference>
<dbReference type="SUPFAM" id="SSF46689">
    <property type="entry name" value="Homeodomain-like"/>
    <property type="match status" value="1"/>
</dbReference>
<protein>
    <submittedName>
        <fullName evidence="4">TetR/AcrR family transcriptional regulator</fullName>
    </submittedName>
</protein>
<keyword evidence="1 2" id="KW-0238">DNA-binding</keyword>
<dbReference type="InterPro" id="IPR036271">
    <property type="entry name" value="Tet_transcr_reg_TetR-rel_C_sf"/>
</dbReference>
<organism evidence="4 5">
    <name type="scientific">Ectobacillus funiculus</name>
    <dbReference type="NCBI Taxonomy" id="137993"/>
    <lineage>
        <taxon>Bacteria</taxon>
        <taxon>Bacillati</taxon>
        <taxon>Bacillota</taxon>
        <taxon>Bacilli</taxon>
        <taxon>Bacillales</taxon>
        <taxon>Bacillaceae</taxon>
        <taxon>Ectobacillus</taxon>
    </lineage>
</organism>
<accession>A0ABV5WFT4</accession>
<dbReference type="InterPro" id="IPR001647">
    <property type="entry name" value="HTH_TetR"/>
</dbReference>
<dbReference type="PANTHER" id="PTHR30055">
    <property type="entry name" value="HTH-TYPE TRANSCRIPTIONAL REGULATOR RUTR"/>
    <property type="match status" value="1"/>
</dbReference>
<keyword evidence="5" id="KW-1185">Reference proteome</keyword>
<dbReference type="PANTHER" id="PTHR30055:SF222">
    <property type="entry name" value="REGULATORY PROTEIN"/>
    <property type="match status" value="1"/>
</dbReference>
<dbReference type="PROSITE" id="PS01081">
    <property type="entry name" value="HTH_TETR_1"/>
    <property type="match status" value="1"/>
</dbReference>
<proteinExistence type="predicted"/>